<dbReference type="InterPro" id="IPR035909">
    <property type="entry name" value="CheB_C"/>
</dbReference>
<dbReference type="EC" id="3.5.1.44" evidence="5"/>
<dbReference type="Gene3D" id="3.40.50.2300">
    <property type="match status" value="1"/>
</dbReference>
<comment type="caution">
    <text evidence="11">The sequence shown here is derived from an EMBL/GenBank/DDBJ whole genome shotgun (WGS) entry which is preliminary data.</text>
</comment>
<comment type="similarity">
    <text evidence="5">Belongs to the CheB family.</text>
</comment>
<dbReference type="Pfam" id="PF01339">
    <property type="entry name" value="CheB_methylest"/>
    <property type="match status" value="1"/>
</dbReference>
<evidence type="ECO:0000259" key="9">
    <source>
        <dbReference type="PROSITE" id="PS50110"/>
    </source>
</evidence>
<dbReference type="HAMAP" id="MF_00099">
    <property type="entry name" value="CheB_chemtxs"/>
    <property type="match status" value="1"/>
</dbReference>
<dbReference type="PANTHER" id="PTHR42872:SF6">
    <property type="entry name" value="PROTEIN-GLUTAMATE METHYLESTERASE_PROTEIN-GLUTAMINE GLUTAMINASE"/>
    <property type="match status" value="1"/>
</dbReference>
<evidence type="ECO:0000259" key="10">
    <source>
        <dbReference type="PROSITE" id="PS50122"/>
    </source>
</evidence>
<dbReference type="GO" id="GO:0005737">
    <property type="term" value="C:cytoplasm"/>
    <property type="evidence" value="ECO:0007669"/>
    <property type="project" value="UniProtKB-SubCell"/>
</dbReference>
<dbReference type="GO" id="GO:0008984">
    <property type="term" value="F:protein-glutamate methylesterase activity"/>
    <property type="evidence" value="ECO:0007669"/>
    <property type="project" value="UniProtKB-UniRule"/>
</dbReference>
<gene>
    <name evidence="5" type="primary">cheB</name>
    <name evidence="11" type="ORF">C469_12910</name>
</gene>
<evidence type="ECO:0000256" key="5">
    <source>
        <dbReference type="HAMAP-Rule" id="MF_00099"/>
    </source>
</evidence>
<evidence type="ECO:0000256" key="4">
    <source>
        <dbReference type="ARBA" id="ARBA00048267"/>
    </source>
</evidence>
<protein>
    <recommendedName>
        <fullName evidence="5">Protein-glutamate methylesterase/protein-glutamine glutaminase</fullName>
        <ecNumber evidence="5">3.1.1.61</ecNumber>
        <ecNumber evidence="5">3.5.1.44</ecNumber>
    </recommendedName>
</protein>
<evidence type="ECO:0000256" key="3">
    <source>
        <dbReference type="ARBA" id="ARBA00022801"/>
    </source>
</evidence>
<dbReference type="SUPFAM" id="SSF52738">
    <property type="entry name" value="Methylesterase CheB, C-terminal domain"/>
    <property type="match status" value="1"/>
</dbReference>
<comment type="function">
    <text evidence="5">Involved in chemotaxis. Part of a chemotaxis signal transduction system that modulates chemotaxis in response to various stimuli. Catalyzes the demethylation of specific methylglutamate residues introduced into the chemoreceptors (methyl-accepting chemotaxis proteins or MCP) by CheR. Also mediates the irreversible deamidation of specific glutamine residues to glutamic acid.</text>
</comment>
<evidence type="ECO:0000256" key="6">
    <source>
        <dbReference type="PROSITE-ProRule" id="PRU00050"/>
    </source>
</evidence>
<proteinExistence type="inferred from homology"/>
<dbReference type="GO" id="GO:0006935">
    <property type="term" value="P:chemotaxis"/>
    <property type="evidence" value="ECO:0007669"/>
    <property type="project" value="UniProtKB-UniRule"/>
</dbReference>
<dbReference type="SMART" id="SM00448">
    <property type="entry name" value="REC"/>
    <property type="match status" value="1"/>
</dbReference>
<dbReference type="InterPro" id="IPR000673">
    <property type="entry name" value="Sig_transdc_resp-reg_Me-estase"/>
</dbReference>
<dbReference type="SUPFAM" id="SSF52172">
    <property type="entry name" value="CheY-like"/>
    <property type="match status" value="1"/>
</dbReference>
<evidence type="ECO:0000256" key="2">
    <source>
        <dbReference type="ARBA" id="ARBA00022500"/>
    </source>
</evidence>
<comment type="PTM">
    <text evidence="5">Phosphorylated by CheA. Phosphorylation of the N-terminal regulatory domain activates the methylesterase activity.</text>
</comment>
<dbReference type="NCBIfam" id="NF001965">
    <property type="entry name" value="PRK00742.1"/>
    <property type="match status" value="1"/>
</dbReference>
<sequence>MRVVVVDDSPFMRGLISDLLTDAGVAVVGEAGDGAEALSVVAETRPDVVTMDVEMPGMGGLEAVERLMDETPTPVLMLSAHTAEGAEVTFEALERGAVDFFSKPGGEVSTGVSRESDRLVEAVRSVADADLDAATRDRREREAADSGTESTASTAASPSAPTASAEVDGPLTVVIGASTGGPNAVERVMSALPMADCRVVIVQHMPEAFTSRFADRLDEASAYDVREASDGARIGSGEALVARGGSHTRIDSYRSGRLRVKLDEDDSQSVTPAADVTMRSAAETVDDPLVGVVLTGMGADAAEGIRAMADAGARTIAQSEDTCVIYGMPKRAVETGGVDEVRDLDDVAGAIVGGEA</sequence>
<comment type="catalytic activity">
    <reaction evidence="4 5">
        <text>[protein]-L-glutamate 5-O-methyl ester + H2O = L-glutamyl-[protein] + methanol + H(+)</text>
        <dbReference type="Rhea" id="RHEA:23236"/>
        <dbReference type="Rhea" id="RHEA-COMP:10208"/>
        <dbReference type="Rhea" id="RHEA-COMP:10311"/>
        <dbReference type="ChEBI" id="CHEBI:15377"/>
        <dbReference type="ChEBI" id="CHEBI:15378"/>
        <dbReference type="ChEBI" id="CHEBI:17790"/>
        <dbReference type="ChEBI" id="CHEBI:29973"/>
        <dbReference type="ChEBI" id="CHEBI:82795"/>
        <dbReference type="EC" id="3.1.1.61"/>
    </reaction>
</comment>
<feature type="region of interest" description="Disordered" evidence="8">
    <location>
        <begin position="131"/>
        <end position="167"/>
    </location>
</feature>
<dbReference type="CDD" id="cd16432">
    <property type="entry name" value="CheB_Rec"/>
    <property type="match status" value="1"/>
</dbReference>
<feature type="domain" description="CheB-type methylesterase" evidence="10">
    <location>
        <begin position="166"/>
        <end position="352"/>
    </location>
</feature>
<dbReference type="PANTHER" id="PTHR42872">
    <property type="entry name" value="PROTEIN-GLUTAMATE METHYLESTERASE/PROTEIN-GLUTAMINE GLUTAMINASE"/>
    <property type="match status" value="1"/>
</dbReference>
<dbReference type="Proteomes" id="UP000011650">
    <property type="component" value="Unassembled WGS sequence"/>
</dbReference>
<dbReference type="Gene3D" id="3.40.50.180">
    <property type="entry name" value="Methylesterase CheB, C-terminal domain"/>
    <property type="match status" value="1"/>
</dbReference>
<reference evidence="11 12" key="1">
    <citation type="journal article" date="2014" name="PLoS Genet.">
        <title>Phylogenetically driven sequencing of extremely halophilic archaea reveals strategies for static and dynamic osmo-response.</title>
        <authorList>
            <person name="Becker E.A."/>
            <person name="Seitzer P.M."/>
            <person name="Tritt A."/>
            <person name="Larsen D."/>
            <person name="Krusor M."/>
            <person name="Yao A.I."/>
            <person name="Wu D."/>
            <person name="Madern D."/>
            <person name="Eisen J.A."/>
            <person name="Darling A.E."/>
            <person name="Facciotti M.T."/>
        </authorList>
    </citation>
    <scope>NUCLEOTIDE SEQUENCE [LARGE SCALE GENOMIC DNA]</scope>
    <source>
        <strain evidence="11 12">DSM 21995</strain>
    </source>
</reference>
<keyword evidence="3 5" id="KW-0378">Hydrolase</keyword>
<evidence type="ECO:0000256" key="8">
    <source>
        <dbReference type="SAM" id="MobiDB-lite"/>
    </source>
</evidence>
<dbReference type="GO" id="GO:0050568">
    <property type="term" value="F:protein-glutamine glutaminase activity"/>
    <property type="evidence" value="ECO:0007669"/>
    <property type="project" value="UniProtKB-UniRule"/>
</dbReference>
<feature type="active site" evidence="5 6">
    <location>
        <position position="178"/>
    </location>
</feature>
<comment type="domain">
    <text evidence="5">Contains a C-terminal catalytic domain, and an N-terminal region which modulates catalytic activity.</text>
</comment>
<keyword evidence="1 5" id="KW-0963">Cytoplasm</keyword>
<dbReference type="GO" id="GO:0000156">
    <property type="term" value="F:phosphorelay response regulator activity"/>
    <property type="evidence" value="ECO:0007669"/>
    <property type="project" value="InterPro"/>
</dbReference>
<dbReference type="PROSITE" id="PS50110">
    <property type="entry name" value="RESPONSE_REGULATORY"/>
    <property type="match status" value="1"/>
</dbReference>
<accession>M0NN22</accession>
<evidence type="ECO:0000256" key="7">
    <source>
        <dbReference type="PROSITE-ProRule" id="PRU00169"/>
    </source>
</evidence>
<feature type="compositionally biased region" description="Basic and acidic residues" evidence="8">
    <location>
        <begin position="133"/>
        <end position="144"/>
    </location>
</feature>
<dbReference type="CDD" id="cd17541">
    <property type="entry name" value="REC_CheB-like"/>
    <property type="match status" value="1"/>
</dbReference>
<dbReference type="PATRIC" id="fig|1227482.3.peg.2609"/>
<dbReference type="PIRSF" id="PIRSF000876">
    <property type="entry name" value="RR_chemtxs_CheB"/>
    <property type="match status" value="1"/>
</dbReference>
<comment type="catalytic activity">
    <reaction evidence="5">
        <text>L-glutaminyl-[protein] + H2O = L-glutamyl-[protein] + NH4(+)</text>
        <dbReference type="Rhea" id="RHEA:16441"/>
        <dbReference type="Rhea" id="RHEA-COMP:10207"/>
        <dbReference type="Rhea" id="RHEA-COMP:10208"/>
        <dbReference type="ChEBI" id="CHEBI:15377"/>
        <dbReference type="ChEBI" id="CHEBI:28938"/>
        <dbReference type="ChEBI" id="CHEBI:29973"/>
        <dbReference type="ChEBI" id="CHEBI:30011"/>
        <dbReference type="EC" id="3.5.1.44"/>
    </reaction>
</comment>
<dbReference type="PROSITE" id="PS50122">
    <property type="entry name" value="CHEB"/>
    <property type="match status" value="1"/>
</dbReference>
<dbReference type="EC" id="3.1.1.61" evidence="5"/>
<keyword evidence="2 5" id="KW-0145">Chemotaxis</keyword>
<dbReference type="InterPro" id="IPR011006">
    <property type="entry name" value="CheY-like_superfamily"/>
</dbReference>
<feature type="compositionally biased region" description="Low complexity" evidence="8">
    <location>
        <begin position="145"/>
        <end position="166"/>
    </location>
</feature>
<evidence type="ECO:0000313" key="12">
    <source>
        <dbReference type="Proteomes" id="UP000011650"/>
    </source>
</evidence>
<evidence type="ECO:0000313" key="11">
    <source>
        <dbReference type="EMBL" id="EMA58559.1"/>
    </source>
</evidence>
<keyword evidence="12" id="KW-1185">Reference proteome</keyword>
<dbReference type="InterPro" id="IPR008248">
    <property type="entry name" value="CheB-like"/>
</dbReference>
<comment type="subcellular location">
    <subcellularLocation>
        <location evidence="5">Cytoplasm</location>
    </subcellularLocation>
</comment>
<dbReference type="AlphaFoldDB" id="M0NN22"/>
<name>M0NN22_9EURY</name>
<evidence type="ECO:0000256" key="1">
    <source>
        <dbReference type="ARBA" id="ARBA00022490"/>
    </source>
</evidence>
<feature type="active site" evidence="5 6">
    <location>
        <position position="300"/>
    </location>
</feature>
<keyword evidence="5 7" id="KW-0597">Phosphoprotein</keyword>
<feature type="modified residue" description="4-aspartylphosphate" evidence="5 7">
    <location>
        <position position="52"/>
    </location>
</feature>
<dbReference type="Pfam" id="PF00072">
    <property type="entry name" value="Response_reg"/>
    <property type="match status" value="1"/>
</dbReference>
<dbReference type="InterPro" id="IPR001789">
    <property type="entry name" value="Sig_transdc_resp-reg_receiver"/>
</dbReference>
<organism evidence="11 12">
    <name type="scientific">Halorubrum lipolyticum DSM 21995</name>
    <dbReference type="NCBI Taxonomy" id="1227482"/>
    <lineage>
        <taxon>Archaea</taxon>
        <taxon>Methanobacteriati</taxon>
        <taxon>Methanobacteriota</taxon>
        <taxon>Stenosarchaea group</taxon>
        <taxon>Halobacteria</taxon>
        <taxon>Halobacteriales</taxon>
        <taxon>Haloferacaceae</taxon>
        <taxon>Halorubrum</taxon>
    </lineage>
</organism>
<dbReference type="EMBL" id="AOJG01000035">
    <property type="protein sequence ID" value="EMA58559.1"/>
    <property type="molecule type" value="Genomic_DNA"/>
</dbReference>
<feature type="active site" evidence="5 6">
    <location>
        <position position="204"/>
    </location>
</feature>
<feature type="domain" description="Response regulatory" evidence="9">
    <location>
        <begin position="2"/>
        <end position="118"/>
    </location>
</feature>
<dbReference type="STRING" id="1227482.C469_12910"/>